<keyword evidence="4 6" id="KW-0560">Oxidoreductase</keyword>
<sequence>MKPLCTRRIALQLRTHHQRPILAARAETDQQQQQQQQNLTRRIAVPAAASVLIAAAGFVFLRKTLQDLAGPEAKKATLKALSAPEEAREGQVAHSDEEWHRLLEPASYRILRQAGTEMPFSSPLEREKRKGTFVCAGCGNPVYRSETKFDSGTGWPSFWNPVEKGIKQTRDGSIRFLPRTEVRCSRCEGHLGHVFNDGPPPTGLRFCMNGAAMKFKADEA</sequence>
<dbReference type="InterPro" id="IPR028427">
    <property type="entry name" value="Met_Sox_Rdtase_MsrB"/>
</dbReference>
<feature type="transmembrane region" description="Helical" evidence="7">
    <location>
        <begin position="43"/>
        <end position="61"/>
    </location>
</feature>
<name>A0AAW1SQM2_9CHLO</name>
<proteinExistence type="inferred from homology"/>
<evidence type="ECO:0000256" key="6">
    <source>
        <dbReference type="RuleBase" id="RU365044"/>
    </source>
</evidence>
<dbReference type="Gene3D" id="2.170.150.20">
    <property type="entry name" value="Peptide methionine sulfoxide reductase"/>
    <property type="match status" value="1"/>
</dbReference>
<keyword evidence="3 6" id="KW-0862">Zinc</keyword>
<dbReference type="Proteomes" id="UP001485043">
    <property type="component" value="Unassembled WGS sequence"/>
</dbReference>
<dbReference type="GO" id="GO:0005737">
    <property type="term" value="C:cytoplasm"/>
    <property type="evidence" value="ECO:0007669"/>
    <property type="project" value="TreeGrafter"/>
</dbReference>
<dbReference type="AlphaFoldDB" id="A0AAW1SQM2"/>
<dbReference type="InterPro" id="IPR011057">
    <property type="entry name" value="Mss4-like_sf"/>
</dbReference>
<evidence type="ECO:0000256" key="7">
    <source>
        <dbReference type="SAM" id="Phobius"/>
    </source>
</evidence>
<reference evidence="9 10" key="1">
    <citation type="journal article" date="2024" name="Nat. Commun.">
        <title>Phylogenomics reveals the evolutionary origins of lichenization in chlorophyte algae.</title>
        <authorList>
            <person name="Puginier C."/>
            <person name="Libourel C."/>
            <person name="Otte J."/>
            <person name="Skaloud P."/>
            <person name="Haon M."/>
            <person name="Grisel S."/>
            <person name="Petersen M."/>
            <person name="Berrin J.G."/>
            <person name="Delaux P.M."/>
            <person name="Dal Grande F."/>
            <person name="Keller J."/>
        </authorList>
    </citation>
    <scope>NUCLEOTIDE SEQUENCE [LARGE SCALE GENOMIC DNA]</scope>
    <source>
        <strain evidence="9 10">SAG 2523</strain>
    </source>
</reference>
<evidence type="ECO:0000256" key="5">
    <source>
        <dbReference type="ARBA" id="ARBA00048488"/>
    </source>
</evidence>
<gene>
    <name evidence="9" type="ORF">WJX84_008251</name>
</gene>
<dbReference type="SUPFAM" id="SSF51316">
    <property type="entry name" value="Mss4-like"/>
    <property type="match status" value="1"/>
</dbReference>
<dbReference type="PANTHER" id="PTHR10173">
    <property type="entry name" value="METHIONINE SULFOXIDE REDUCTASE"/>
    <property type="match status" value="1"/>
</dbReference>
<dbReference type="InterPro" id="IPR002579">
    <property type="entry name" value="Met_Sox_Rdtase_MsrB_dom"/>
</dbReference>
<dbReference type="GO" id="GO:0033743">
    <property type="term" value="F:peptide-methionine (R)-S-oxide reductase activity"/>
    <property type="evidence" value="ECO:0007669"/>
    <property type="project" value="UniProtKB-EC"/>
</dbReference>
<evidence type="ECO:0000313" key="10">
    <source>
        <dbReference type="Proteomes" id="UP001485043"/>
    </source>
</evidence>
<comment type="cofactor">
    <cofactor evidence="6">
        <name>Zn(2+)</name>
        <dbReference type="ChEBI" id="CHEBI:29105"/>
    </cofactor>
    <text evidence="6">Binds 1 zinc ion per subunit.</text>
</comment>
<comment type="catalytic activity">
    <reaction evidence="5 6">
        <text>L-methionyl-[protein] + [thioredoxin]-disulfide + H2O = L-methionyl-(R)-S-oxide-[protein] + [thioredoxin]-dithiol</text>
        <dbReference type="Rhea" id="RHEA:24164"/>
        <dbReference type="Rhea" id="RHEA-COMP:10698"/>
        <dbReference type="Rhea" id="RHEA-COMP:10700"/>
        <dbReference type="Rhea" id="RHEA-COMP:12313"/>
        <dbReference type="Rhea" id="RHEA-COMP:12314"/>
        <dbReference type="ChEBI" id="CHEBI:15377"/>
        <dbReference type="ChEBI" id="CHEBI:16044"/>
        <dbReference type="ChEBI" id="CHEBI:29950"/>
        <dbReference type="ChEBI" id="CHEBI:45764"/>
        <dbReference type="ChEBI" id="CHEBI:50058"/>
        <dbReference type="EC" id="1.8.4.12"/>
    </reaction>
</comment>
<dbReference type="Pfam" id="PF01641">
    <property type="entry name" value="SelR"/>
    <property type="match status" value="1"/>
</dbReference>
<comment type="function">
    <text evidence="6">Catalyzes the reduction of methionine sulfoxide (MetSO) to methionine in proteins. Plays a protective role against oxidative stress by restoring activity to proteins that have been inactivated by methionine oxidation. MSRB family specifically reduces the MetSO R-enantiomer.</text>
</comment>
<dbReference type="GO" id="GO:0006979">
    <property type="term" value="P:response to oxidative stress"/>
    <property type="evidence" value="ECO:0007669"/>
    <property type="project" value="InterPro"/>
</dbReference>
<dbReference type="PROSITE" id="PS51790">
    <property type="entry name" value="MSRB"/>
    <property type="match status" value="1"/>
</dbReference>
<dbReference type="EC" id="1.8.4.12" evidence="6"/>
<dbReference type="NCBIfam" id="TIGR00357">
    <property type="entry name" value="peptide-methionine (R)-S-oxide reductase MsrB"/>
    <property type="match status" value="1"/>
</dbReference>
<dbReference type="GO" id="GO:0030091">
    <property type="term" value="P:protein repair"/>
    <property type="evidence" value="ECO:0007669"/>
    <property type="project" value="InterPro"/>
</dbReference>
<keyword evidence="7" id="KW-1133">Transmembrane helix</keyword>
<evidence type="ECO:0000256" key="3">
    <source>
        <dbReference type="ARBA" id="ARBA00022833"/>
    </source>
</evidence>
<dbReference type="PANTHER" id="PTHR10173:SF57">
    <property type="entry name" value="PEPTIDE-METHIONINE (R)-S-OXIDE REDUCTASE"/>
    <property type="match status" value="1"/>
</dbReference>
<keyword evidence="7" id="KW-0812">Transmembrane</keyword>
<evidence type="ECO:0000256" key="1">
    <source>
        <dbReference type="ARBA" id="ARBA00007174"/>
    </source>
</evidence>
<evidence type="ECO:0000256" key="2">
    <source>
        <dbReference type="ARBA" id="ARBA00022723"/>
    </source>
</evidence>
<protein>
    <recommendedName>
        <fullName evidence="6">Peptide-methionine (R)-S-oxide reductase</fullName>
        <ecNumber evidence="6">1.8.4.12</ecNumber>
    </recommendedName>
</protein>
<keyword evidence="10" id="KW-1185">Reference proteome</keyword>
<dbReference type="FunFam" id="2.170.150.20:FF:000001">
    <property type="entry name" value="Peptide methionine sulfoxide reductase MsrB"/>
    <property type="match status" value="1"/>
</dbReference>
<accession>A0AAW1SQM2</accession>
<evidence type="ECO:0000259" key="8">
    <source>
        <dbReference type="PROSITE" id="PS51790"/>
    </source>
</evidence>
<comment type="caution">
    <text evidence="9">The sequence shown here is derived from an EMBL/GenBank/DDBJ whole genome shotgun (WGS) entry which is preliminary data.</text>
</comment>
<feature type="domain" description="MsrB" evidence="8">
    <location>
        <begin position="96"/>
        <end position="218"/>
    </location>
</feature>
<evidence type="ECO:0000313" key="9">
    <source>
        <dbReference type="EMBL" id="KAK9854820.1"/>
    </source>
</evidence>
<keyword evidence="2 6" id="KW-0479">Metal-binding</keyword>
<keyword evidence="7" id="KW-0472">Membrane</keyword>
<dbReference type="EMBL" id="JALJOV010001081">
    <property type="protein sequence ID" value="KAK9854820.1"/>
    <property type="molecule type" value="Genomic_DNA"/>
</dbReference>
<comment type="similarity">
    <text evidence="1 6">Belongs to the MsrB Met sulfoxide reductase family.</text>
</comment>
<dbReference type="GO" id="GO:0046872">
    <property type="term" value="F:metal ion binding"/>
    <property type="evidence" value="ECO:0007669"/>
    <property type="project" value="UniProtKB-KW"/>
</dbReference>
<evidence type="ECO:0000256" key="4">
    <source>
        <dbReference type="ARBA" id="ARBA00023002"/>
    </source>
</evidence>
<organism evidence="9 10">
    <name type="scientific">Apatococcus fuscideae</name>
    <dbReference type="NCBI Taxonomy" id="2026836"/>
    <lineage>
        <taxon>Eukaryota</taxon>
        <taxon>Viridiplantae</taxon>
        <taxon>Chlorophyta</taxon>
        <taxon>core chlorophytes</taxon>
        <taxon>Trebouxiophyceae</taxon>
        <taxon>Chlorellales</taxon>
        <taxon>Chlorellaceae</taxon>
        <taxon>Apatococcus</taxon>
    </lineage>
</organism>